<sequence length="353" mass="37299">MKFAHLPLPEELTHRIMGLRPVDLVDTMQVAQLPMRVKFRGITTRTVALITGDAGIGEFCPFPEYSPAQAATWLASAIEAAYLGLPAAGRDKVAVNGTIPAVEPGAVRSLLDRYRDVGTLKVKVSEPGQTLQDDCARLAVIRQLRPDARLRVDANGGWTVDEAVKAAEAFGELEYMEQPCRASSDLIRLRQRLRELGIHTPVAADESIRLEDDPTAMVRSGGVDAVVLKVAPLGGVRRTLALAQLCAAQGIAVTIASALESGVGMYSGLVAASLLPSRAAGLATQTMFTTDLTAPTMIEGGCLPVTPPQVLAAAVARTAAAKDTTSWWRSHVAATLSSLQQQLAAAATPPADH</sequence>
<keyword evidence="1" id="KW-0474">Menaquinone biosynthesis</keyword>
<evidence type="ECO:0000313" key="5">
    <source>
        <dbReference type="Proteomes" id="UP000269019"/>
    </source>
</evidence>
<evidence type="ECO:0000256" key="1">
    <source>
        <dbReference type="ARBA" id="ARBA00022428"/>
    </source>
</evidence>
<dbReference type="SFLD" id="SFLDG00180">
    <property type="entry name" value="muconate_cycloisomerase"/>
    <property type="match status" value="1"/>
</dbReference>
<dbReference type="GO" id="GO:0009234">
    <property type="term" value="P:menaquinone biosynthetic process"/>
    <property type="evidence" value="ECO:0007669"/>
    <property type="project" value="UniProtKB-KW"/>
</dbReference>
<dbReference type="Pfam" id="PF18374">
    <property type="entry name" value="Enolase_like_N"/>
    <property type="match status" value="1"/>
</dbReference>
<proteinExistence type="predicted"/>
<dbReference type="Gene3D" id="3.20.20.120">
    <property type="entry name" value="Enolase-like C-terminal domain"/>
    <property type="match status" value="1"/>
</dbReference>
<dbReference type="OrthoDB" id="3725747at2"/>
<dbReference type="Proteomes" id="UP000269019">
    <property type="component" value="Chromosome"/>
</dbReference>
<dbReference type="AlphaFoldDB" id="A0A3G6J8Z1"/>
<dbReference type="SFLD" id="SFLDF00009">
    <property type="entry name" value="o-succinylbenzoate_synthase"/>
    <property type="match status" value="1"/>
</dbReference>
<dbReference type="NCBIfam" id="NF002782">
    <property type="entry name" value="PRK02901.1"/>
    <property type="match status" value="1"/>
</dbReference>
<keyword evidence="4" id="KW-0413">Isomerase</keyword>
<dbReference type="CDD" id="cd03320">
    <property type="entry name" value="OSBS"/>
    <property type="match status" value="1"/>
</dbReference>
<dbReference type="Pfam" id="PF13378">
    <property type="entry name" value="MR_MLE_C"/>
    <property type="match status" value="1"/>
</dbReference>
<protein>
    <submittedName>
        <fullName evidence="4">Muconate cycloisomerase 1</fullName>
        <ecNumber evidence="4">5.5.1.1</ecNumber>
    </submittedName>
</protein>
<dbReference type="KEGG" id="ccho:CCHOA_10385"/>
<gene>
    <name evidence="4" type="primary">catB</name>
    <name evidence="4" type="ORF">CCHOA_10385</name>
</gene>
<name>A0A3G6J8Z1_9CORY</name>
<dbReference type="EMBL" id="CP033896">
    <property type="protein sequence ID" value="AZA14456.1"/>
    <property type="molecule type" value="Genomic_DNA"/>
</dbReference>
<reference evidence="4 5" key="1">
    <citation type="submission" date="2018-11" db="EMBL/GenBank/DDBJ databases">
        <authorList>
            <person name="Kleinhagauer T."/>
            <person name="Glaeser S.P."/>
            <person name="Spergser J."/>
            <person name="Ruckert C."/>
            <person name="Kaempfer P."/>
            <person name="Busse H.-J."/>
        </authorList>
    </citation>
    <scope>NUCLEOTIDE SEQUENCE [LARGE SCALE GENOMIC DNA]</scope>
    <source>
        <strain evidence="4 5">200CH</strain>
    </source>
</reference>
<evidence type="ECO:0000313" key="4">
    <source>
        <dbReference type="EMBL" id="AZA14456.1"/>
    </source>
</evidence>
<organism evidence="4 5">
    <name type="scientific">Corynebacterium choanae</name>
    <dbReference type="NCBI Taxonomy" id="1862358"/>
    <lineage>
        <taxon>Bacteria</taxon>
        <taxon>Bacillati</taxon>
        <taxon>Actinomycetota</taxon>
        <taxon>Actinomycetes</taxon>
        <taxon>Mycobacteriales</taxon>
        <taxon>Corynebacteriaceae</taxon>
        <taxon>Corynebacterium</taxon>
    </lineage>
</organism>
<dbReference type="SUPFAM" id="SSF51604">
    <property type="entry name" value="Enolase C-terminal domain-like"/>
    <property type="match status" value="1"/>
</dbReference>
<dbReference type="EC" id="5.5.1.1" evidence="4"/>
<evidence type="ECO:0000259" key="3">
    <source>
        <dbReference type="SMART" id="SM00922"/>
    </source>
</evidence>
<dbReference type="InterPro" id="IPR013342">
    <property type="entry name" value="Mandelate_racemase_C"/>
</dbReference>
<dbReference type="GO" id="GO:0018849">
    <property type="term" value="F:muconate cycloisomerase activity"/>
    <property type="evidence" value="ECO:0007669"/>
    <property type="project" value="UniProtKB-EC"/>
</dbReference>
<dbReference type="SMART" id="SM00922">
    <property type="entry name" value="MR_MLE"/>
    <property type="match status" value="1"/>
</dbReference>
<keyword evidence="5" id="KW-1185">Reference proteome</keyword>
<dbReference type="InterPro" id="IPR036849">
    <property type="entry name" value="Enolase-like_C_sf"/>
</dbReference>
<dbReference type="PANTHER" id="PTHR48073">
    <property type="entry name" value="O-SUCCINYLBENZOATE SYNTHASE-RELATED"/>
    <property type="match status" value="1"/>
</dbReference>
<evidence type="ECO:0000256" key="2">
    <source>
        <dbReference type="ARBA" id="ARBA00022723"/>
    </source>
</evidence>
<dbReference type="PANTHER" id="PTHR48073:SF2">
    <property type="entry name" value="O-SUCCINYLBENZOATE SYNTHASE"/>
    <property type="match status" value="1"/>
</dbReference>
<feature type="domain" description="Mandelate racemase/muconate lactonizing enzyme C-terminal" evidence="3">
    <location>
        <begin position="104"/>
        <end position="199"/>
    </location>
</feature>
<keyword evidence="2" id="KW-0479">Metal-binding</keyword>
<dbReference type="GO" id="GO:0046872">
    <property type="term" value="F:metal ion binding"/>
    <property type="evidence" value="ECO:0007669"/>
    <property type="project" value="UniProtKB-KW"/>
</dbReference>
<dbReference type="InterPro" id="IPR029065">
    <property type="entry name" value="Enolase_C-like"/>
</dbReference>
<dbReference type="RefSeq" id="WP_123929834.1">
    <property type="nucleotide sequence ID" value="NZ_CP033896.1"/>
</dbReference>
<dbReference type="SFLD" id="SFLDS00001">
    <property type="entry name" value="Enolase"/>
    <property type="match status" value="1"/>
</dbReference>
<accession>A0A3G6J8Z1</accession>